<proteinExistence type="predicted"/>
<dbReference type="InterPro" id="IPR029016">
    <property type="entry name" value="GAF-like_dom_sf"/>
</dbReference>
<organism evidence="2 3">
    <name type="scientific">Strongylus vulgaris</name>
    <name type="common">Blood worm</name>
    <dbReference type="NCBI Taxonomy" id="40348"/>
    <lineage>
        <taxon>Eukaryota</taxon>
        <taxon>Metazoa</taxon>
        <taxon>Ecdysozoa</taxon>
        <taxon>Nematoda</taxon>
        <taxon>Chromadorea</taxon>
        <taxon>Rhabditida</taxon>
        <taxon>Rhabditina</taxon>
        <taxon>Rhabditomorpha</taxon>
        <taxon>Strongyloidea</taxon>
        <taxon>Strongylidae</taxon>
        <taxon>Strongylus</taxon>
    </lineage>
</organism>
<dbReference type="EMBL" id="UYYB01123790">
    <property type="protein sequence ID" value="VDM83540.1"/>
    <property type="molecule type" value="Genomic_DNA"/>
</dbReference>
<name>A0A3P7JD78_STRVU</name>
<dbReference type="SUPFAM" id="SSF55781">
    <property type="entry name" value="GAF domain-like"/>
    <property type="match status" value="1"/>
</dbReference>
<dbReference type="Gene3D" id="3.30.450.40">
    <property type="match status" value="1"/>
</dbReference>
<dbReference type="AlphaFoldDB" id="A0A3P7JD78"/>
<gene>
    <name evidence="2" type="ORF">SVUK_LOCUS18538</name>
</gene>
<evidence type="ECO:0000313" key="2">
    <source>
        <dbReference type="EMBL" id="VDM83540.1"/>
    </source>
</evidence>
<evidence type="ECO:0000259" key="1">
    <source>
        <dbReference type="Pfam" id="PF01590"/>
    </source>
</evidence>
<sequence length="133" mass="14821">MPSYAMEDGVAAQLERTGSSSEVFARQRRLNQFLLDVAKSIFQDIVSMDTVIIKVMNFAAKLVDADRASLFLVDSLHYRFSMSRGIAGHVASTGEGLNIEDAYEDSRFNPEVDSKTGYTTKTILCMPIFIRGR</sequence>
<dbReference type="Pfam" id="PF01590">
    <property type="entry name" value="GAF"/>
    <property type="match status" value="1"/>
</dbReference>
<keyword evidence="3" id="KW-1185">Reference proteome</keyword>
<dbReference type="Proteomes" id="UP000270094">
    <property type="component" value="Unassembled WGS sequence"/>
</dbReference>
<feature type="domain" description="GAF" evidence="1">
    <location>
        <begin position="48"/>
        <end position="133"/>
    </location>
</feature>
<protein>
    <recommendedName>
        <fullName evidence="1">GAF domain-containing protein</fullName>
    </recommendedName>
</protein>
<dbReference type="InterPro" id="IPR003018">
    <property type="entry name" value="GAF"/>
</dbReference>
<reference evidence="2 3" key="1">
    <citation type="submission" date="2018-11" db="EMBL/GenBank/DDBJ databases">
        <authorList>
            <consortium name="Pathogen Informatics"/>
        </authorList>
    </citation>
    <scope>NUCLEOTIDE SEQUENCE [LARGE SCALE GENOMIC DNA]</scope>
</reference>
<accession>A0A3P7JD78</accession>
<evidence type="ECO:0000313" key="3">
    <source>
        <dbReference type="Proteomes" id="UP000270094"/>
    </source>
</evidence>
<dbReference type="OrthoDB" id="295473at2759"/>